<dbReference type="AlphaFoldDB" id="A0AAN2PHZ3"/>
<keyword evidence="3 7" id="KW-0808">Transferase</keyword>
<gene>
    <name evidence="7" type="ORF">BN1180_02900</name>
</gene>
<evidence type="ECO:0000313" key="7">
    <source>
        <dbReference type="EMBL" id="CEG32734.1"/>
    </source>
</evidence>
<evidence type="ECO:0000313" key="8">
    <source>
        <dbReference type="Proteomes" id="UP000182110"/>
    </source>
</evidence>
<dbReference type="Gene3D" id="3.40.50.2000">
    <property type="entry name" value="Glycogen Phosphorylase B"/>
    <property type="match status" value="2"/>
</dbReference>
<feature type="region of interest" description="Disordered" evidence="4">
    <location>
        <begin position="440"/>
        <end position="476"/>
    </location>
</feature>
<evidence type="ECO:0000256" key="1">
    <source>
        <dbReference type="ARBA" id="ARBA00009481"/>
    </source>
</evidence>
<evidence type="ECO:0000259" key="6">
    <source>
        <dbReference type="Pfam" id="PF13439"/>
    </source>
</evidence>
<keyword evidence="8" id="KW-1185">Reference proteome</keyword>
<dbReference type="EMBL" id="CCXW01000001">
    <property type="protein sequence ID" value="CEG32734.1"/>
    <property type="molecule type" value="Genomic_DNA"/>
</dbReference>
<keyword evidence="2" id="KW-0328">Glycosyltransferase</keyword>
<organism evidence="7 8">
    <name type="scientific">Peribacillus simplex</name>
    <dbReference type="NCBI Taxonomy" id="1478"/>
    <lineage>
        <taxon>Bacteria</taxon>
        <taxon>Bacillati</taxon>
        <taxon>Bacillota</taxon>
        <taxon>Bacilli</taxon>
        <taxon>Bacillales</taxon>
        <taxon>Bacillaceae</taxon>
        <taxon>Peribacillus</taxon>
    </lineage>
</organism>
<dbReference type="PANTHER" id="PTHR12526:SF640">
    <property type="entry name" value="COLANIC ACID BIOSYNTHESIS GLYCOSYLTRANSFERASE WCAL-RELATED"/>
    <property type="match status" value="1"/>
</dbReference>
<evidence type="ECO:0000256" key="4">
    <source>
        <dbReference type="SAM" id="MobiDB-lite"/>
    </source>
</evidence>
<dbReference type="InterPro" id="IPR028098">
    <property type="entry name" value="Glyco_trans_4-like_N"/>
</dbReference>
<evidence type="ECO:0000259" key="5">
    <source>
        <dbReference type="Pfam" id="PF00534"/>
    </source>
</evidence>
<dbReference type="SUPFAM" id="SSF53756">
    <property type="entry name" value="UDP-Glycosyltransferase/glycogen phosphorylase"/>
    <property type="match status" value="1"/>
</dbReference>
<feature type="compositionally biased region" description="Basic residues" evidence="4">
    <location>
        <begin position="467"/>
        <end position="476"/>
    </location>
</feature>
<reference evidence="7 8" key="1">
    <citation type="journal article" date="2014" name="Genome Announc.">
        <title>Genome Sequence of Bacillus simplex Strain P558, Isolated from a Human Fecal Sample.</title>
        <authorList>
            <person name="Croce O."/>
            <person name="Hugon P."/>
            <person name="Lagier J.C."/>
            <person name="Bibi F."/>
            <person name="Robert C."/>
            <person name="Azhar E.I."/>
            <person name="Raoult D."/>
            <person name="Fournier P.E."/>
        </authorList>
    </citation>
    <scope>NUCLEOTIDE SEQUENCE [LARGE SCALE GENOMIC DNA]</scope>
    <source>
        <strain evidence="7 8">P558</strain>
    </source>
</reference>
<proteinExistence type="inferred from homology"/>
<dbReference type="Pfam" id="PF00534">
    <property type="entry name" value="Glycos_transf_1"/>
    <property type="match status" value="1"/>
</dbReference>
<dbReference type="RefSeq" id="WP_072273025.1">
    <property type="nucleotide sequence ID" value="NZ_CCXW01000001.1"/>
</dbReference>
<dbReference type="PANTHER" id="PTHR12526">
    <property type="entry name" value="GLYCOSYLTRANSFERASE"/>
    <property type="match status" value="1"/>
</dbReference>
<dbReference type="InterPro" id="IPR001296">
    <property type="entry name" value="Glyco_trans_1"/>
</dbReference>
<feature type="domain" description="Glycosyltransferase subfamily 4-like N-terminal" evidence="6">
    <location>
        <begin position="50"/>
        <end position="154"/>
    </location>
</feature>
<comment type="caution">
    <text evidence="7">The sequence shown here is derived from an EMBL/GenBank/DDBJ whole genome shotgun (WGS) entry which is preliminary data.</text>
</comment>
<protein>
    <submittedName>
        <fullName evidence="7">Group 1 glycosyl transferase</fullName>
    </submittedName>
</protein>
<evidence type="ECO:0000256" key="2">
    <source>
        <dbReference type="ARBA" id="ARBA00022676"/>
    </source>
</evidence>
<feature type="compositionally biased region" description="Basic and acidic residues" evidence="4">
    <location>
        <begin position="440"/>
        <end position="466"/>
    </location>
</feature>
<dbReference type="GO" id="GO:0016757">
    <property type="term" value="F:glycosyltransferase activity"/>
    <property type="evidence" value="ECO:0007669"/>
    <property type="project" value="UniProtKB-KW"/>
</dbReference>
<sequence>MHTVMHLNLRVDPTQYISQIREVPDYDYIHMVRQPKYMIDLSLLNEKVHYLNEVFSPKEYVKRNNISLLHAHHGQLGMLLLPFKEETNLPLVTSIRGRDATLANQPIGYLDNMKMLFDRGERFFPVCQYLADRLIAWGCPSEKIRVLYGGVDLNEFKYRAPHKGDSQNILSIGRLVEKKGHHILMQAFQKIRGKFPNATLTIIGRGGLEEYLISLANQLNLGDSFRLLNHLPKDQVRERMTNADIFCAASLEAADGDVEGIPNTLKEAMAIGVPVISTNHAGIPELITNNKEGVLVQENNVDELADALEFMLSNREIWETYTVAARQKVEQKFNLAQQLRQQAEFYDELVAPYKVGKRYLVTPRQIDKKVHKETPQPQQQGKYDGERIAPRKKAELAKKALIYMQQLQGLQGFQELPQLQQLKQVPQLQQQTKYKVKDELVASNKNEKKAKVQQRAKDHDEKIASRKKEKKAHKAEKVKKALYKLQKFQQQAIDEQLGGDHGGL</sequence>
<dbReference type="Proteomes" id="UP000182110">
    <property type="component" value="Unassembled WGS sequence"/>
</dbReference>
<accession>A0AAN2PHZ3</accession>
<dbReference type="Pfam" id="PF13439">
    <property type="entry name" value="Glyco_transf_4"/>
    <property type="match status" value="1"/>
</dbReference>
<feature type="domain" description="Glycosyl transferase family 1" evidence="5">
    <location>
        <begin position="161"/>
        <end position="326"/>
    </location>
</feature>
<comment type="similarity">
    <text evidence="1">Belongs to the glycosyltransferase group 1 family. Glycosyltransferase 4 subfamily.</text>
</comment>
<evidence type="ECO:0000256" key="3">
    <source>
        <dbReference type="ARBA" id="ARBA00022679"/>
    </source>
</evidence>
<name>A0AAN2PHZ3_9BACI</name>